<feature type="domain" description="C2H2-type" evidence="15">
    <location>
        <begin position="389"/>
        <end position="417"/>
    </location>
</feature>
<dbReference type="PROSITE" id="PS50157">
    <property type="entry name" value="ZINC_FINGER_C2H2_2"/>
    <property type="match status" value="6"/>
</dbReference>
<reference evidence="17" key="2">
    <citation type="submission" date="2025-05" db="UniProtKB">
        <authorList>
            <consortium name="EnsemblMetazoa"/>
        </authorList>
    </citation>
    <scope>IDENTIFICATION</scope>
    <source>
        <strain evidence="17">Foshan</strain>
    </source>
</reference>
<keyword evidence="6 12" id="KW-0862">Zinc</keyword>
<dbReference type="InterPro" id="IPR036236">
    <property type="entry name" value="Znf_C2H2_sf"/>
</dbReference>
<feature type="binding site" evidence="12">
    <location>
        <position position="60"/>
    </location>
    <ligand>
        <name>Zn(2+)</name>
        <dbReference type="ChEBI" id="CHEBI:29105"/>
    </ligand>
</feature>
<feature type="domain" description="ZAD" evidence="16">
    <location>
        <begin position="8"/>
        <end position="84"/>
    </location>
</feature>
<evidence type="ECO:0000256" key="14">
    <source>
        <dbReference type="SAM" id="MobiDB-lite"/>
    </source>
</evidence>
<dbReference type="RefSeq" id="XP_062702217.1">
    <property type="nucleotide sequence ID" value="XM_062846233.1"/>
</dbReference>
<dbReference type="Pfam" id="PF07776">
    <property type="entry name" value="zf-AD"/>
    <property type="match status" value="1"/>
</dbReference>
<dbReference type="SUPFAM" id="SSF57716">
    <property type="entry name" value="Glucocorticoid receptor-like (DNA-binding domain)"/>
    <property type="match status" value="1"/>
</dbReference>
<comment type="similarity">
    <text evidence="2">Belongs to the krueppel C2H2-type zinc-finger protein family.</text>
</comment>
<evidence type="ECO:0000256" key="10">
    <source>
        <dbReference type="ARBA" id="ARBA00023242"/>
    </source>
</evidence>
<evidence type="ECO:0000256" key="13">
    <source>
        <dbReference type="SAM" id="Coils"/>
    </source>
</evidence>
<feature type="domain" description="C2H2-type" evidence="15">
    <location>
        <begin position="522"/>
        <end position="551"/>
    </location>
</feature>
<feature type="binding site" evidence="12">
    <location>
        <position position="10"/>
    </location>
    <ligand>
        <name>Zn(2+)</name>
        <dbReference type="ChEBI" id="CHEBI:29105"/>
    </ligand>
</feature>
<evidence type="ECO:0000256" key="1">
    <source>
        <dbReference type="ARBA" id="ARBA00004123"/>
    </source>
</evidence>
<dbReference type="EnsemblMetazoa" id="AALFPA23_019844.R29213">
    <property type="protein sequence ID" value="AALFPA23_019844.P29213"/>
    <property type="gene ID" value="AALFPA23_019844"/>
</dbReference>
<evidence type="ECO:0000256" key="7">
    <source>
        <dbReference type="ARBA" id="ARBA00023015"/>
    </source>
</evidence>
<keyword evidence="3 12" id="KW-0479">Metal-binding</keyword>
<keyword evidence="7" id="KW-0805">Transcription regulation</keyword>
<feature type="compositionally biased region" description="Acidic residues" evidence="14">
    <location>
        <begin position="158"/>
        <end position="175"/>
    </location>
</feature>
<evidence type="ECO:0000256" key="9">
    <source>
        <dbReference type="ARBA" id="ARBA00023163"/>
    </source>
</evidence>
<dbReference type="Pfam" id="PF12874">
    <property type="entry name" value="zf-met"/>
    <property type="match status" value="1"/>
</dbReference>
<dbReference type="SMART" id="SM00868">
    <property type="entry name" value="zf-AD"/>
    <property type="match status" value="1"/>
</dbReference>
<evidence type="ECO:0000256" key="8">
    <source>
        <dbReference type="ARBA" id="ARBA00023125"/>
    </source>
</evidence>
<dbReference type="PANTHER" id="PTHR24393">
    <property type="entry name" value="ZINC FINGER PROTEIN"/>
    <property type="match status" value="1"/>
</dbReference>
<dbReference type="GeneID" id="109400105"/>
<evidence type="ECO:0000256" key="5">
    <source>
        <dbReference type="ARBA" id="ARBA00022771"/>
    </source>
</evidence>
<dbReference type="PROSITE" id="PS00028">
    <property type="entry name" value="ZINC_FINGER_C2H2_1"/>
    <property type="match status" value="6"/>
</dbReference>
<feature type="binding site" evidence="12">
    <location>
        <position position="57"/>
    </location>
    <ligand>
        <name>Zn(2+)</name>
        <dbReference type="ChEBI" id="CHEBI:29105"/>
    </ligand>
</feature>
<dbReference type="PANTHER" id="PTHR24393:SF15">
    <property type="entry name" value="IP01243P-RELATED"/>
    <property type="match status" value="1"/>
</dbReference>
<keyword evidence="8" id="KW-0238">DNA-binding</keyword>
<feature type="coiled-coil region" evidence="13">
    <location>
        <begin position="111"/>
        <end position="138"/>
    </location>
</feature>
<proteinExistence type="inferred from homology"/>
<dbReference type="Pfam" id="PF00096">
    <property type="entry name" value="zf-C2H2"/>
    <property type="match status" value="4"/>
</dbReference>
<feature type="domain" description="C2H2-type" evidence="15">
    <location>
        <begin position="360"/>
        <end position="388"/>
    </location>
</feature>
<sequence length="598" mass="68909">MGNLDLDKVCRMCCEKKGRLRPLFQESEDSPRPLQDIIFDISRLRVESGDGMPQKICRTCATTLVKMYETIESYRANDLRLRQQLGGGIPMPLVEIKEEEIDVDLLEKAFTQDLKVENIAIKQENVEAEEEYLDYEQLDEADIAGQTENKVVLPKPEDSEDDSTQDAVDTGDEDWQPDKDSADGDKEDNEPGEKKRRKVDSVEVKKRRPRRRRNPDEPPRKPGRKRIRPKDDPNRPRLRDYKCYICMSDSHGTPEALIAHLNSAHIDLVPYTCTECVTDTTIIKSVEGINFHKRQHLNPEKCPYCDKRYSNKNNVELHVQLHHPGLGDVPAVPQTCEYCGKVFPSKAALLTHIRTHTSAVACEICGKVFVQRTKLRLHIERRHQKVKNYECHICKKKLTSLGAVANHIKTFHTNQTFKCSYCPKTYTSELTHRYHERKHVENQNYVAAKEWKEYYVILEGEEGKKDKLKKCNLCGFITRGMGTHLSTTHFPTEYRCDQCGMTFKRKQSYDIHMQVHEHGKAHHCPICGREFAERKNLLTHLRTKKHQDHPLAQAVLGTVKQKSLPKPKEIDTTVTTGSDVSTKEEFSMELEVGDESFM</sequence>
<evidence type="ECO:0000256" key="11">
    <source>
        <dbReference type="PROSITE-ProRule" id="PRU00042"/>
    </source>
</evidence>
<keyword evidence="5 11" id="KW-0863">Zinc-finger</keyword>
<keyword evidence="9" id="KW-0804">Transcription</keyword>
<feature type="binding site" evidence="12">
    <location>
        <position position="13"/>
    </location>
    <ligand>
        <name>Zn(2+)</name>
        <dbReference type="ChEBI" id="CHEBI:29105"/>
    </ligand>
</feature>
<evidence type="ECO:0000259" key="15">
    <source>
        <dbReference type="PROSITE" id="PS50157"/>
    </source>
</evidence>
<feature type="region of interest" description="Disordered" evidence="14">
    <location>
        <begin position="140"/>
        <end position="236"/>
    </location>
</feature>
<evidence type="ECO:0000256" key="3">
    <source>
        <dbReference type="ARBA" id="ARBA00022723"/>
    </source>
</evidence>
<dbReference type="SMART" id="SM00355">
    <property type="entry name" value="ZnF_C2H2"/>
    <property type="match status" value="10"/>
</dbReference>
<dbReference type="InterPro" id="IPR013087">
    <property type="entry name" value="Znf_C2H2_type"/>
</dbReference>
<evidence type="ECO:0000256" key="6">
    <source>
        <dbReference type="ARBA" id="ARBA00022833"/>
    </source>
</evidence>
<evidence type="ECO:0000313" key="18">
    <source>
        <dbReference type="Proteomes" id="UP000069940"/>
    </source>
</evidence>
<feature type="domain" description="C2H2-type" evidence="15">
    <location>
        <begin position="494"/>
        <end position="521"/>
    </location>
</feature>
<dbReference type="Gene3D" id="3.30.160.60">
    <property type="entry name" value="Classic Zinc Finger"/>
    <property type="match status" value="6"/>
</dbReference>
<protein>
    <recommendedName>
        <fullName evidence="19">C2h2-type zn-finger protein</fullName>
    </recommendedName>
</protein>
<dbReference type="PROSITE" id="PS51915">
    <property type="entry name" value="ZAD"/>
    <property type="match status" value="1"/>
</dbReference>
<evidence type="ECO:0000256" key="4">
    <source>
        <dbReference type="ARBA" id="ARBA00022737"/>
    </source>
</evidence>
<evidence type="ECO:0000256" key="2">
    <source>
        <dbReference type="ARBA" id="ARBA00006991"/>
    </source>
</evidence>
<dbReference type="Proteomes" id="UP000069940">
    <property type="component" value="Unassembled WGS sequence"/>
</dbReference>
<evidence type="ECO:0000256" key="12">
    <source>
        <dbReference type="PROSITE-ProRule" id="PRU01263"/>
    </source>
</evidence>
<feature type="domain" description="C2H2-type" evidence="15">
    <location>
        <begin position="334"/>
        <end position="361"/>
    </location>
</feature>
<keyword evidence="4" id="KW-0677">Repeat</keyword>
<dbReference type="SUPFAM" id="SSF57667">
    <property type="entry name" value="beta-beta-alpha zinc fingers"/>
    <property type="match status" value="4"/>
</dbReference>
<comment type="subcellular location">
    <subcellularLocation>
        <location evidence="1">Nucleus</location>
    </subcellularLocation>
</comment>
<feature type="region of interest" description="Disordered" evidence="14">
    <location>
        <begin position="563"/>
        <end position="582"/>
    </location>
</feature>
<keyword evidence="18" id="KW-1185">Reference proteome</keyword>
<keyword evidence="10" id="KW-0539">Nucleus</keyword>
<evidence type="ECO:0000259" key="16">
    <source>
        <dbReference type="PROSITE" id="PS51915"/>
    </source>
</evidence>
<name>A0ABM1ZMA3_AEDAL</name>
<feature type="compositionally biased region" description="Basic and acidic residues" evidence="14">
    <location>
        <begin position="176"/>
        <end position="204"/>
    </location>
</feature>
<organism evidence="17 18">
    <name type="scientific">Aedes albopictus</name>
    <name type="common">Asian tiger mosquito</name>
    <name type="synonym">Stegomyia albopicta</name>
    <dbReference type="NCBI Taxonomy" id="7160"/>
    <lineage>
        <taxon>Eukaryota</taxon>
        <taxon>Metazoa</taxon>
        <taxon>Ecdysozoa</taxon>
        <taxon>Arthropoda</taxon>
        <taxon>Hexapoda</taxon>
        <taxon>Insecta</taxon>
        <taxon>Pterygota</taxon>
        <taxon>Neoptera</taxon>
        <taxon>Endopterygota</taxon>
        <taxon>Diptera</taxon>
        <taxon>Nematocera</taxon>
        <taxon>Culicoidea</taxon>
        <taxon>Culicidae</taxon>
        <taxon>Culicinae</taxon>
        <taxon>Aedini</taxon>
        <taxon>Aedes</taxon>
        <taxon>Stegomyia</taxon>
    </lineage>
</organism>
<evidence type="ECO:0008006" key="19">
    <source>
        <dbReference type="Google" id="ProtNLM"/>
    </source>
</evidence>
<accession>A0ABM1ZMA3</accession>
<keyword evidence="13" id="KW-0175">Coiled coil</keyword>
<dbReference type="Gene3D" id="3.40.1800.20">
    <property type="match status" value="1"/>
</dbReference>
<evidence type="ECO:0000313" key="17">
    <source>
        <dbReference type="EnsemblMetazoa" id="AALFPA23_019844.P29213"/>
    </source>
</evidence>
<reference evidence="18" key="1">
    <citation type="journal article" date="2015" name="Proc. Natl. Acad. Sci. U.S.A.">
        <title>Genome sequence of the Asian Tiger mosquito, Aedes albopictus, reveals insights into its biology, genetics, and evolution.</title>
        <authorList>
            <person name="Chen X.G."/>
            <person name="Jiang X."/>
            <person name="Gu J."/>
            <person name="Xu M."/>
            <person name="Wu Y."/>
            <person name="Deng Y."/>
            <person name="Zhang C."/>
            <person name="Bonizzoni M."/>
            <person name="Dermauw W."/>
            <person name="Vontas J."/>
            <person name="Armbruster P."/>
            <person name="Huang X."/>
            <person name="Yang Y."/>
            <person name="Zhang H."/>
            <person name="He W."/>
            <person name="Peng H."/>
            <person name="Liu Y."/>
            <person name="Wu K."/>
            <person name="Chen J."/>
            <person name="Lirakis M."/>
            <person name="Topalis P."/>
            <person name="Van Leeuwen T."/>
            <person name="Hall A.B."/>
            <person name="Jiang X."/>
            <person name="Thorpe C."/>
            <person name="Mueller R.L."/>
            <person name="Sun C."/>
            <person name="Waterhouse R.M."/>
            <person name="Yan G."/>
            <person name="Tu Z.J."/>
            <person name="Fang X."/>
            <person name="James A.A."/>
        </authorList>
    </citation>
    <scope>NUCLEOTIDE SEQUENCE [LARGE SCALE GENOMIC DNA]</scope>
    <source>
        <strain evidence="18">Foshan</strain>
    </source>
</reference>
<feature type="domain" description="C2H2-type" evidence="15">
    <location>
        <begin position="417"/>
        <end position="444"/>
    </location>
</feature>
<dbReference type="InterPro" id="IPR012934">
    <property type="entry name" value="Znf_AD"/>
</dbReference>